<evidence type="ECO:0000256" key="1">
    <source>
        <dbReference type="ARBA" id="ARBA00004141"/>
    </source>
</evidence>
<feature type="transmembrane region" description="Helical" evidence="9">
    <location>
        <begin position="305"/>
        <end position="325"/>
    </location>
</feature>
<feature type="transmembrane region" description="Helical" evidence="9">
    <location>
        <begin position="77"/>
        <end position="94"/>
    </location>
</feature>
<dbReference type="InterPro" id="IPR010291">
    <property type="entry name" value="Ion_channel_UNC-93"/>
</dbReference>
<dbReference type="PANTHER" id="PTHR23294:SF0">
    <property type="entry name" value="UNC93-LIKE PROTEIN MFSD11"/>
    <property type="match status" value="1"/>
</dbReference>
<name>A0A482WW50_LAOST</name>
<feature type="transmembrane region" description="Helical" evidence="9">
    <location>
        <begin position="282"/>
        <end position="299"/>
    </location>
</feature>
<keyword evidence="5 9" id="KW-0472">Membrane</keyword>
<evidence type="ECO:0000256" key="9">
    <source>
        <dbReference type="SAM" id="Phobius"/>
    </source>
</evidence>
<feature type="transmembrane region" description="Helical" evidence="9">
    <location>
        <begin position="138"/>
        <end position="161"/>
    </location>
</feature>
<evidence type="ECO:0000313" key="10">
    <source>
        <dbReference type="EMBL" id="RZF37371.1"/>
    </source>
</evidence>
<dbReference type="InParanoid" id="A0A482WW50"/>
<dbReference type="PANTHER" id="PTHR23294">
    <property type="entry name" value="ET TRANSLATION PRODUCT-RELATED"/>
    <property type="match status" value="1"/>
</dbReference>
<feature type="transmembrane region" description="Helical" evidence="9">
    <location>
        <begin position="243"/>
        <end position="261"/>
    </location>
</feature>
<dbReference type="Proteomes" id="UP000291343">
    <property type="component" value="Unassembled WGS sequence"/>
</dbReference>
<dbReference type="OrthoDB" id="196103at2759"/>
<organism evidence="10 11">
    <name type="scientific">Laodelphax striatellus</name>
    <name type="common">Small brown planthopper</name>
    <name type="synonym">Delphax striatella</name>
    <dbReference type="NCBI Taxonomy" id="195883"/>
    <lineage>
        <taxon>Eukaryota</taxon>
        <taxon>Metazoa</taxon>
        <taxon>Ecdysozoa</taxon>
        <taxon>Arthropoda</taxon>
        <taxon>Hexapoda</taxon>
        <taxon>Insecta</taxon>
        <taxon>Pterygota</taxon>
        <taxon>Neoptera</taxon>
        <taxon>Paraneoptera</taxon>
        <taxon>Hemiptera</taxon>
        <taxon>Auchenorrhyncha</taxon>
        <taxon>Fulgoroidea</taxon>
        <taxon>Delphacidae</taxon>
        <taxon>Criomorphinae</taxon>
        <taxon>Laodelphax</taxon>
    </lineage>
</organism>
<evidence type="ECO:0000256" key="3">
    <source>
        <dbReference type="ARBA" id="ARBA00022692"/>
    </source>
</evidence>
<dbReference type="GO" id="GO:0016020">
    <property type="term" value="C:membrane"/>
    <property type="evidence" value="ECO:0007669"/>
    <property type="project" value="UniProtKB-SubCell"/>
</dbReference>
<dbReference type="Pfam" id="PF05978">
    <property type="entry name" value="UNC-93"/>
    <property type="match status" value="1"/>
</dbReference>
<dbReference type="Gene3D" id="1.20.1250.20">
    <property type="entry name" value="MFS general substrate transporter like domains"/>
    <property type="match status" value="1"/>
</dbReference>
<evidence type="ECO:0000256" key="2">
    <source>
        <dbReference type="ARBA" id="ARBA00009172"/>
    </source>
</evidence>
<feature type="transmembrane region" description="Helical" evidence="9">
    <location>
        <begin position="100"/>
        <end position="117"/>
    </location>
</feature>
<feature type="transmembrane region" description="Helical" evidence="9">
    <location>
        <begin position="7"/>
        <end position="28"/>
    </location>
</feature>
<accession>A0A482WW50</accession>
<evidence type="ECO:0000313" key="11">
    <source>
        <dbReference type="Proteomes" id="UP000291343"/>
    </source>
</evidence>
<protein>
    <recommendedName>
        <fullName evidence="7">UNC93-like protein MFSD11</fullName>
    </recommendedName>
    <alternativeName>
        <fullName evidence="8">Major facilitator superfamily domain-containing protein 11</fullName>
    </alternativeName>
</protein>
<dbReference type="FunCoup" id="A0A482WW50">
    <property type="interactions" value="239"/>
</dbReference>
<evidence type="ECO:0000256" key="7">
    <source>
        <dbReference type="ARBA" id="ARBA00040302"/>
    </source>
</evidence>
<comment type="caution">
    <text evidence="10">The sequence shown here is derived from an EMBL/GenBank/DDBJ whole genome shotgun (WGS) entry which is preliminary data.</text>
</comment>
<dbReference type="SUPFAM" id="SSF103473">
    <property type="entry name" value="MFS general substrate transporter"/>
    <property type="match status" value="2"/>
</dbReference>
<dbReference type="EMBL" id="QKKF02024593">
    <property type="protein sequence ID" value="RZF37371.1"/>
    <property type="molecule type" value="Genomic_DNA"/>
</dbReference>
<keyword evidence="6" id="KW-0325">Glycoprotein</keyword>
<reference evidence="10 11" key="1">
    <citation type="journal article" date="2017" name="Gigascience">
        <title>Genome sequence of the small brown planthopper, Laodelphax striatellus.</title>
        <authorList>
            <person name="Zhu J."/>
            <person name="Jiang F."/>
            <person name="Wang X."/>
            <person name="Yang P."/>
            <person name="Bao Y."/>
            <person name="Zhao W."/>
            <person name="Wang W."/>
            <person name="Lu H."/>
            <person name="Wang Q."/>
            <person name="Cui N."/>
            <person name="Li J."/>
            <person name="Chen X."/>
            <person name="Luo L."/>
            <person name="Yu J."/>
            <person name="Kang L."/>
            <person name="Cui F."/>
        </authorList>
    </citation>
    <scope>NUCLEOTIDE SEQUENCE [LARGE SCALE GENOMIC DNA]</scope>
    <source>
        <strain evidence="10">Lst14</strain>
    </source>
</reference>
<gene>
    <name evidence="10" type="ORF">LSTR_LSTR009722</name>
</gene>
<sequence>MEFDQRVRNIVMLGLGFMGVFTAFQTTGLIQKTVLDSVEKDTGMHVDGYTLLAIVYIVFALSNWLTPSIVATIGPRLAMFLGGLTYVMYIIVFLHPTEVLLYVSAFVIGIGAAMIWTGQGNYLTINSDSTTIGRNSGIFWALLQCLELSFFSGIYSASLGFTLKFGEQAKELVAISGILIGVGEVLGGILFGLLGSKTASKGRSPIILIGFLVHVTAFVLININLPNDAPFKNTNASGVIEPIAWLALLCSFLLGLGDSCYNTQVMAMLGDMYKDNSAPAFAMFKFIQSTACGVCLLYSSRIGLYAQLAILDAFLIMGSICFALVEFWEKQSKRQIE</sequence>
<feature type="transmembrane region" description="Helical" evidence="9">
    <location>
        <begin position="173"/>
        <end position="194"/>
    </location>
</feature>
<dbReference type="AlphaFoldDB" id="A0A482WW50"/>
<proteinExistence type="inferred from homology"/>
<evidence type="ECO:0000256" key="4">
    <source>
        <dbReference type="ARBA" id="ARBA00022989"/>
    </source>
</evidence>
<evidence type="ECO:0000256" key="8">
    <source>
        <dbReference type="ARBA" id="ARBA00041910"/>
    </source>
</evidence>
<dbReference type="InterPro" id="IPR036259">
    <property type="entry name" value="MFS_trans_sf"/>
</dbReference>
<keyword evidence="11" id="KW-1185">Reference proteome</keyword>
<keyword evidence="4 9" id="KW-1133">Transmembrane helix</keyword>
<keyword evidence="3 9" id="KW-0812">Transmembrane</keyword>
<evidence type="ECO:0000256" key="5">
    <source>
        <dbReference type="ARBA" id="ARBA00023136"/>
    </source>
</evidence>
<comment type="subcellular location">
    <subcellularLocation>
        <location evidence="1">Membrane</location>
        <topology evidence="1">Multi-pass membrane protein</topology>
    </subcellularLocation>
</comment>
<dbReference type="InterPro" id="IPR051617">
    <property type="entry name" value="UNC-93-like_regulator"/>
</dbReference>
<evidence type="ECO:0000256" key="6">
    <source>
        <dbReference type="ARBA" id="ARBA00023180"/>
    </source>
</evidence>
<feature type="transmembrane region" description="Helical" evidence="9">
    <location>
        <begin position="48"/>
        <end position="65"/>
    </location>
</feature>
<comment type="similarity">
    <text evidence="2">Belongs to the unc-93 family.</text>
</comment>
<feature type="transmembrane region" description="Helical" evidence="9">
    <location>
        <begin position="206"/>
        <end position="223"/>
    </location>
</feature>